<protein>
    <submittedName>
        <fullName evidence="3">Uncharacterized protein</fullName>
    </submittedName>
</protein>
<name>F6URE9_CIOIN</name>
<accession>F6URE9</accession>
<feature type="compositionally biased region" description="Basic and acidic residues" evidence="2">
    <location>
        <begin position="303"/>
        <end position="314"/>
    </location>
</feature>
<dbReference type="Pfam" id="PF13374">
    <property type="entry name" value="TPR_10"/>
    <property type="match status" value="1"/>
</dbReference>
<reference evidence="4" key="1">
    <citation type="journal article" date="2002" name="Science">
        <title>The draft genome of Ciona intestinalis: insights into chordate and vertebrate origins.</title>
        <authorList>
            <person name="Dehal P."/>
            <person name="Satou Y."/>
            <person name="Campbell R.K."/>
            <person name="Chapman J."/>
            <person name="Degnan B."/>
            <person name="De Tomaso A."/>
            <person name="Davidson B."/>
            <person name="Di Gregorio A."/>
            <person name="Gelpke M."/>
            <person name="Goodstein D.M."/>
            <person name="Harafuji N."/>
            <person name="Hastings K.E."/>
            <person name="Ho I."/>
            <person name="Hotta K."/>
            <person name="Huang W."/>
            <person name="Kawashima T."/>
            <person name="Lemaire P."/>
            <person name="Martinez D."/>
            <person name="Meinertzhagen I.A."/>
            <person name="Necula S."/>
            <person name="Nonaka M."/>
            <person name="Putnam N."/>
            <person name="Rash S."/>
            <person name="Saiga H."/>
            <person name="Satake M."/>
            <person name="Terry A."/>
            <person name="Yamada L."/>
            <person name="Wang H.G."/>
            <person name="Awazu S."/>
            <person name="Azumi K."/>
            <person name="Boore J."/>
            <person name="Branno M."/>
            <person name="Chin-Bow S."/>
            <person name="DeSantis R."/>
            <person name="Doyle S."/>
            <person name="Francino P."/>
            <person name="Keys D.N."/>
            <person name="Haga S."/>
            <person name="Hayashi H."/>
            <person name="Hino K."/>
            <person name="Imai K.S."/>
            <person name="Inaba K."/>
            <person name="Kano S."/>
            <person name="Kobayashi K."/>
            <person name="Kobayashi M."/>
            <person name="Lee B.I."/>
            <person name="Makabe K.W."/>
            <person name="Manohar C."/>
            <person name="Matassi G."/>
            <person name="Medina M."/>
            <person name="Mochizuki Y."/>
            <person name="Mount S."/>
            <person name="Morishita T."/>
            <person name="Miura S."/>
            <person name="Nakayama A."/>
            <person name="Nishizaka S."/>
            <person name="Nomoto H."/>
            <person name="Ohta F."/>
            <person name="Oishi K."/>
            <person name="Rigoutsos I."/>
            <person name="Sano M."/>
            <person name="Sasaki A."/>
            <person name="Sasakura Y."/>
            <person name="Shoguchi E."/>
            <person name="Shin-i T."/>
            <person name="Spagnuolo A."/>
            <person name="Stainier D."/>
            <person name="Suzuki M.M."/>
            <person name="Tassy O."/>
            <person name="Takatori N."/>
            <person name="Tokuoka M."/>
            <person name="Yagi K."/>
            <person name="Yoshizaki F."/>
            <person name="Wada S."/>
            <person name="Zhang C."/>
            <person name="Hyatt P.D."/>
            <person name="Larimer F."/>
            <person name="Detter C."/>
            <person name="Doggett N."/>
            <person name="Glavina T."/>
            <person name="Hawkins T."/>
            <person name="Richardson P."/>
            <person name="Lucas S."/>
            <person name="Kohara Y."/>
            <person name="Levine M."/>
            <person name="Satoh N."/>
            <person name="Rokhsar D.S."/>
        </authorList>
    </citation>
    <scope>NUCLEOTIDE SEQUENCE [LARGE SCALE GENOMIC DNA]</scope>
</reference>
<feature type="compositionally biased region" description="Polar residues" evidence="2">
    <location>
        <begin position="1"/>
        <end position="11"/>
    </location>
</feature>
<feature type="region of interest" description="Disordered" evidence="2">
    <location>
        <begin position="294"/>
        <end position="325"/>
    </location>
</feature>
<dbReference type="HOGENOM" id="CLU_855156_0_0_1"/>
<evidence type="ECO:0000313" key="4">
    <source>
        <dbReference type="Proteomes" id="UP000008144"/>
    </source>
</evidence>
<reference evidence="3" key="2">
    <citation type="journal article" date="2008" name="Genome Biol.">
        <title>Improved genome assembly and evidence-based global gene model set for the chordate Ciona intestinalis: new insight into intron and operon populations.</title>
        <authorList>
            <person name="Satou Y."/>
            <person name="Mineta K."/>
            <person name="Ogasawara M."/>
            <person name="Sasakura Y."/>
            <person name="Shoguchi E."/>
            <person name="Ueno K."/>
            <person name="Yamada L."/>
            <person name="Matsumoto J."/>
            <person name="Wasserscheid J."/>
            <person name="Dewar K."/>
            <person name="Wiley G.B."/>
            <person name="Macmil S.L."/>
            <person name="Roe B.A."/>
            <person name="Zeller R.W."/>
            <person name="Hastings K.E."/>
            <person name="Lemaire P."/>
            <person name="Lindquist E."/>
            <person name="Endo T."/>
            <person name="Hotta K."/>
            <person name="Inaba K."/>
        </authorList>
    </citation>
    <scope>NUCLEOTIDE SEQUENCE [LARGE SCALE GENOMIC DNA]</scope>
    <source>
        <strain evidence="3">wild type</strain>
    </source>
</reference>
<dbReference type="EMBL" id="EAAA01002956">
    <property type="status" value="NOT_ANNOTATED_CDS"/>
    <property type="molecule type" value="Genomic_DNA"/>
</dbReference>
<dbReference type="Gene3D" id="1.25.40.10">
    <property type="entry name" value="Tetratricopeptide repeat domain"/>
    <property type="match status" value="2"/>
</dbReference>
<feature type="region of interest" description="Disordered" evidence="2">
    <location>
        <begin position="1"/>
        <end position="25"/>
    </location>
</feature>
<dbReference type="AlphaFoldDB" id="F6URE9"/>
<dbReference type="SMART" id="SM00028">
    <property type="entry name" value="TPR"/>
    <property type="match status" value="3"/>
</dbReference>
<feature type="repeat" description="TPR" evidence="1">
    <location>
        <begin position="260"/>
        <end position="293"/>
    </location>
</feature>
<evidence type="ECO:0000313" key="3">
    <source>
        <dbReference type="Ensembl" id="ENSCINP00000004695.3"/>
    </source>
</evidence>
<keyword evidence="4" id="KW-1185">Reference proteome</keyword>
<reference evidence="3" key="4">
    <citation type="submission" date="2025-09" db="UniProtKB">
        <authorList>
            <consortium name="Ensembl"/>
        </authorList>
    </citation>
    <scope>IDENTIFICATION</scope>
</reference>
<organism evidence="3 4">
    <name type="scientific">Ciona intestinalis</name>
    <name type="common">Transparent sea squirt</name>
    <name type="synonym">Ascidia intestinalis</name>
    <dbReference type="NCBI Taxonomy" id="7719"/>
    <lineage>
        <taxon>Eukaryota</taxon>
        <taxon>Metazoa</taxon>
        <taxon>Chordata</taxon>
        <taxon>Tunicata</taxon>
        <taxon>Ascidiacea</taxon>
        <taxon>Phlebobranchia</taxon>
        <taxon>Cionidae</taxon>
        <taxon>Ciona</taxon>
    </lineage>
</organism>
<evidence type="ECO:0000256" key="1">
    <source>
        <dbReference type="PROSITE-ProRule" id="PRU00339"/>
    </source>
</evidence>
<dbReference type="InParanoid" id="F6URE9"/>
<dbReference type="PROSITE" id="PS50005">
    <property type="entry name" value="TPR"/>
    <property type="match status" value="1"/>
</dbReference>
<proteinExistence type="predicted"/>
<dbReference type="InterPro" id="IPR019734">
    <property type="entry name" value="TPR_rpt"/>
</dbReference>
<sequence>MPSSGRNQDSYFNEKDQKQTEGTSTLFSAFESTTVDDTESVGDILERLAEEEDGEQSIQRGNYQHAIDVFQKMISNSNNPNKISLLRLKIALCLNKIGERQKGDEQLYAALKSWSGSLSQNENDQKQQIEQLMRSADQYRHMGSDMRALMIYQQAAEKYKNLKSPEHSLSGVVVCISKIKKMFREKMSSGKAAPVIKDLAKWLTRVSKPNPRLLAKGLHDVANFFSHGSENELALTYYKMAVDKMEELFKDRAFTMNLYAQCLHNRGVVLKSMEKYEEAEDHFERSVKFYEQSTDFDSEEDKQETLRQSRDSLRRVRQQQGKPVF</sequence>
<dbReference type="Proteomes" id="UP000008144">
    <property type="component" value="Chromosome 9"/>
</dbReference>
<dbReference type="Ensembl" id="ENSCINT00000004695.3">
    <property type="protein sequence ID" value="ENSCINP00000004695.3"/>
    <property type="gene ID" value="ENSCING00000002299.3"/>
</dbReference>
<dbReference type="SUPFAM" id="SSF48452">
    <property type="entry name" value="TPR-like"/>
    <property type="match status" value="1"/>
</dbReference>
<evidence type="ECO:0000256" key="2">
    <source>
        <dbReference type="SAM" id="MobiDB-lite"/>
    </source>
</evidence>
<dbReference type="InterPro" id="IPR011990">
    <property type="entry name" value="TPR-like_helical_dom_sf"/>
</dbReference>
<dbReference type="GeneTree" id="ENSGT00390000011607"/>
<reference evidence="3" key="3">
    <citation type="submission" date="2025-08" db="UniProtKB">
        <authorList>
            <consortium name="Ensembl"/>
        </authorList>
    </citation>
    <scope>IDENTIFICATION</scope>
</reference>
<keyword evidence="1" id="KW-0802">TPR repeat</keyword>